<protein>
    <submittedName>
        <fullName evidence="4">Uncharacterized protein</fullName>
    </submittedName>
</protein>
<reference evidence="4" key="1">
    <citation type="journal article" date="2022" name="New Phytol.">
        <title>Evolutionary transition to the ectomycorrhizal habit in the genomes of a hyperdiverse lineage of mushroom-forming fungi.</title>
        <authorList>
            <person name="Looney B."/>
            <person name="Miyauchi S."/>
            <person name="Morin E."/>
            <person name="Drula E."/>
            <person name="Courty P.E."/>
            <person name="Kohler A."/>
            <person name="Kuo A."/>
            <person name="LaButti K."/>
            <person name="Pangilinan J."/>
            <person name="Lipzen A."/>
            <person name="Riley R."/>
            <person name="Andreopoulos W."/>
            <person name="He G."/>
            <person name="Johnson J."/>
            <person name="Nolan M."/>
            <person name="Tritt A."/>
            <person name="Barry K.W."/>
            <person name="Grigoriev I.V."/>
            <person name="Nagy L.G."/>
            <person name="Hibbett D."/>
            <person name="Henrissat B."/>
            <person name="Matheny P.B."/>
            <person name="Labbe J."/>
            <person name="Martin F.M."/>
        </authorList>
    </citation>
    <scope>NUCLEOTIDE SEQUENCE</scope>
    <source>
        <strain evidence="4">BPL690</strain>
    </source>
</reference>
<evidence type="ECO:0000313" key="5">
    <source>
        <dbReference type="Proteomes" id="UP001203297"/>
    </source>
</evidence>
<keyword evidence="1" id="KW-0175">Coiled coil</keyword>
<evidence type="ECO:0000313" key="4">
    <source>
        <dbReference type="EMBL" id="KAI0307092.1"/>
    </source>
</evidence>
<comment type="caution">
    <text evidence="4">The sequence shown here is derived from an EMBL/GenBank/DDBJ whole genome shotgun (WGS) entry which is preliminary data.</text>
</comment>
<feature type="region of interest" description="Disordered" evidence="2">
    <location>
        <begin position="1"/>
        <end position="21"/>
    </location>
</feature>
<evidence type="ECO:0000256" key="1">
    <source>
        <dbReference type="SAM" id="Coils"/>
    </source>
</evidence>
<gene>
    <name evidence="4" type="ORF">B0F90DRAFT_518647</name>
</gene>
<dbReference type="AlphaFoldDB" id="A0AAD4QQW9"/>
<evidence type="ECO:0000256" key="3">
    <source>
        <dbReference type="SAM" id="Phobius"/>
    </source>
</evidence>
<feature type="coiled-coil region" evidence="1">
    <location>
        <begin position="91"/>
        <end position="143"/>
    </location>
</feature>
<dbReference type="Proteomes" id="UP001203297">
    <property type="component" value="Unassembled WGS sequence"/>
</dbReference>
<accession>A0AAD4QQW9</accession>
<name>A0AAD4QQW9_9AGAM</name>
<proteinExistence type="predicted"/>
<keyword evidence="3" id="KW-0472">Membrane</keyword>
<sequence>MSYSGSSRYPSTHPHPPPPYHAVLIPPTLPPSGIPYANDWDETTSLLSIRNGRKNAKRWISHFALPLLFFLMVISLWTIVPAISTAVKFEMAEWQRVHDQMTRDIAQLFDEKRAILDEVQQLRSQRDEQRREWEREREENEQRRRGHVPFWGEARLMTAQCPKDRFRQYEARMYNLLVEDDWYRACLHEPIQIAGRTLTSPRTCVNYVRAPATSSMSL</sequence>
<keyword evidence="3" id="KW-1133">Transmembrane helix</keyword>
<feature type="transmembrane region" description="Helical" evidence="3">
    <location>
        <begin position="59"/>
        <end position="80"/>
    </location>
</feature>
<dbReference type="EMBL" id="WTXG01000002">
    <property type="protein sequence ID" value="KAI0307092.1"/>
    <property type="molecule type" value="Genomic_DNA"/>
</dbReference>
<keyword evidence="5" id="KW-1185">Reference proteome</keyword>
<organism evidence="4 5">
    <name type="scientific">Multifurca ochricompacta</name>
    <dbReference type="NCBI Taxonomy" id="376703"/>
    <lineage>
        <taxon>Eukaryota</taxon>
        <taxon>Fungi</taxon>
        <taxon>Dikarya</taxon>
        <taxon>Basidiomycota</taxon>
        <taxon>Agaricomycotina</taxon>
        <taxon>Agaricomycetes</taxon>
        <taxon>Russulales</taxon>
        <taxon>Russulaceae</taxon>
        <taxon>Multifurca</taxon>
    </lineage>
</organism>
<evidence type="ECO:0000256" key="2">
    <source>
        <dbReference type="SAM" id="MobiDB-lite"/>
    </source>
</evidence>
<keyword evidence="3" id="KW-0812">Transmembrane</keyword>